<name>W7YUF8_9BACL</name>
<evidence type="ECO:0000313" key="2">
    <source>
        <dbReference type="Proteomes" id="UP000019364"/>
    </source>
</evidence>
<comment type="caution">
    <text evidence="1">The sequence shown here is derived from an EMBL/GenBank/DDBJ whole genome shotgun (WGS) entry which is preliminary data.</text>
</comment>
<sequence>MDGDVVYQKTTNIEPLGVIKQKEAIAVCCEKQGSIIGTEDKFKQRVFLDIKEKLN</sequence>
<dbReference type="EMBL" id="BAVZ01000042">
    <property type="protein sequence ID" value="GAF10863.1"/>
    <property type="molecule type" value="Genomic_DNA"/>
</dbReference>
<dbReference type="STRING" id="1236976.JCM16418_5091"/>
<proteinExistence type="predicted"/>
<gene>
    <name evidence="1" type="ORF">JCM16418_5091</name>
</gene>
<reference evidence="1 2" key="1">
    <citation type="journal article" date="2014" name="Genome Announc.">
        <title>Draft Genome Sequence of Paenibacillus pini JCM 16418T, Isolated from the Rhizosphere of Pine Tree.</title>
        <authorList>
            <person name="Yuki M."/>
            <person name="Oshima K."/>
            <person name="Suda W."/>
            <person name="Oshida Y."/>
            <person name="Kitamura K."/>
            <person name="Iida Y."/>
            <person name="Hattori M."/>
            <person name="Ohkuma M."/>
        </authorList>
    </citation>
    <scope>NUCLEOTIDE SEQUENCE [LARGE SCALE GENOMIC DNA]</scope>
    <source>
        <strain evidence="1 2">JCM 16418</strain>
    </source>
</reference>
<accession>W7YUF8</accession>
<protein>
    <submittedName>
        <fullName evidence="1">Uncharacterized protein</fullName>
    </submittedName>
</protein>
<dbReference type="Proteomes" id="UP000019364">
    <property type="component" value="Unassembled WGS sequence"/>
</dbReference>
<organism evidence="1 2">
    <name type="scientific">Paenibacillus pini JCM 16418</name>
    <dbReference type="NCBI Taxonomy" id="1236976"/>
    <lineage>
        <taxon>Bacteria</taxon>
        <taxon>Bacillati</taxon>
        <taxon>Bacillota</taxon>
        <taxon>Bacilli</taxon>
        <taxon>Bacillales</taxon>
        <taxon>Paenibacillaceae</taxon>
        <taxon>Paenibacillus</taxon>
    </lineage>
</organism>
<evidence type="ECO:0000313" key="1">
    <source>
        <dbReference type="EMBL" id="GAF10863.1"/>
    </source>
</evidence>
<keyword evidence="2" id="KW-1185">Reference proteome</keyword>
<dbReference type="AlphaFoldDB" id="W7YUF8"/>